<reference evidence="1" key="1">
    <citation type="submission" date="2021-01" db="EMBL/GenBank/DDBJ databases">
        <title>Complete genome sequence of Clostridiales bacterium R-7.</title>
        <authorList>
            <person name="Mahoney-Kurpe S.C."/>
            <person name="Palevich N."/>
            <person name="Koike S."/>
            <person name="Moon C.D."/>
            <person name="Attwood G.T."/>
        </authorList>
    </citation>
    <scope>NUCLEOTIDE SEQUENCE</scope>
    <source>
        <strain evidence="1">R-7</strain>
    </source>
</reference>
<keyword evidence="2" id="KW-1185">Reference proteome</keyword>
<protein>
    <submittedName>
        <fullName evidence="1">Uncharacterized protein</fullName>
    </submittedName>
</protein>
<sequence>MKKFLEKDRLCETLQGRVQYDFTWYPAFGGNSGIYTILLDRKVVKKFGTGYACRMLTRKGFEIAHLDAVHEVPLESRDEYTDFELSIALRDYRRQSIDVSIASDNPMIRMFAIVDRRIGKRRLEKLKDEIEQQPEWLRVLYLARMQAEGVIPSGGEEACGGEAD</sequence>
<accession>A0AC61MXE5</accession>
<proteinExistence type="predicted"/>
<dbReference type="Proteomes" id="UP000682782">
    <property type="component" value="Chromosome"/>
</dbReference>
<gene>
    <name evidence="1" type="ORF">JYE49_10620</name>
</gene>
<dbReference type="EMBL" id="CP068393">
    <property type="protein sequence ID" value="QUC66313.1"/>
    <property type="molecule type" value="Genomic_DNA"/>
</dbReference>
<name>A0AC61MXE5_9FIRM</name>
<evidence type="ECO:0000313" key="1">
    <source>
        <dbReference type="EMBL" id="QUC66313.1"/>
    </source>
</evidence>
<organism evidence="1 2">
    <name type="scientific">Aristaeella hokkaidonensis</name>
    <dbReference type="NCBI Taxonomy" id="3046382"/>
    <lineage>
        <taxon>Bacteria</taxon>
        <taxon>Bacillati</taxon>
        <taxon>Bacillota</taxon>
        <taxon>Clostridia</taxon>
        <taxon>Eubacteriales</taxon>
        <taxon>Aristaeellaceae</taxon>
        <taxon>Aristaeella</taxon>
    </lineage>
</organism>
<evidence type="ECO:0000313" key="2">
    <source>
        <dbReference type="Proteomes" id="UP000682782"/>
    </source>
</evidence>